<protein>
    <recommendedName>
        <fullName evidence="3">Transposase</fullName>
    </recommendedName>
</protein>
<reference evidence="1 2" key="1">
    <citation type="submission" date="2024-06" db="EMBL/GenBank/DDBJ databases">
        <title>Genomic Encyclopedia of Type Strains, Phase V (KMG-V): Genome sequencing to study the core and pangenomes of soil and plant-associated prokaryotes.</title>
        <authorList>
            <person name="Whitman W."/>
        </authorList>
    </citation>
    <scope>NUCLEOTIDE SEQUENCE [LARGE SCALE GENOMIC DNA]</scope>
    <source>
        <strain evidence="1 2">USDA 160</strain>
    </source>
</reference>
<sequence length="109" mass="12333">MEIAHAVARDVIPSYSPCQEYRSMWNWMMLGLESNRVIGLRIAKLMRGGKAAQREAHRMVSEKMLAAAKAGTSLMAGASGDKIVEQYRRKVAANAERLSRKRTRKRKSR</sequence>
<dbReference type="EMBL" id="JBEPTQ010000002">
    <property type="protein sequence ID" value="MET4719327.1"/>
    <property type="molecule type" value="Genomic_DNA"/>
</dbReference>
<evidence type="ECO:0008006" key="3">
    <source>
        <dbReference type="Google" id="ProtNLM"/>
    </source>
</evidence>
<dbReference type="RefSeq" id="WP_370148892.1">
    <property type="nucleotide sequence ID" value="NZ_CP066351.1"/>
</dbReference>
<proteinExistence type="predicted"/>
<evidence type="ECO:0000313" key="2">
    <source>
        <dbReference type="Proteomes" id="UP001549291"/>
    </source>
</evidence>
<accession>A0ABV2RQU5</accession>
<evidence type="ECO:0000313" key="1">
    <source>
        <dbReference type="EMBL" id="MET4719327.1"/>
    </source>
</evidence>
<organism evidence="1 2">
    <name type="scientific">Bradyrhizobium japonicum</name>
    <dbReference type="NCBI Taxonomy" id="375"/>
    <lineage>
        <taxon>Bacteria</taxon>
        <taxon>Pseudomonadati</taxon>
        <taxon>Pseudomonadota</taxon>
        <taxon>Alphaproteobacteria</taxon>
        <taxon>Hyphomicrobiales</taxon>
        <taxon>Nitrobacteraceae</taxon>
        <taxon>Bradyrhizobium</taxon>
    </lineage>
</organism>
<name>A0ABV2RQU5_BRAJP</name>
<dbReference type="Proteomes" id="UP001549291">
    <property type="component" value="Unassembled WGS sequence"/>
</dbReference>
<comment type="caution">
    <text evidence="1">The sequence shown here is derived from an EMBL/GenBank/DDBJ whole genome shotgun (WGS) entry which is preliminary data.</text>
</comment>
<keyword evidence="2" id="KW-1185">Reference proteome</keyword>
<gene>
    <name evidence="1" type="ORF">ABIF63_003433</name>
</gene>